<name>A0A6J6UMP9_9ZZZZ</name>
<dbReference type="CDD" id="cd06850">
    <property type="entry name" value="biotinyl_domain"/>
    <property type="match status" value="1"/>
</dbReference>
<evidence type="ECO:0000259" key="2">
    <source>
        <dbReference type="PROSITE" id="PS50968"/>
    </source>
</evidence>
<dbReference type="AlphaFoldDB" id="A0A6J6UMP9"/>
<feature type="domain" description="Lipoyl-binding" evidence="2">
    <location>
        <begin position="1"/>
        <end position="63"/>
    </location>
</feature>
<organism evidence="3">
    <name type="scientific">freshwater metagenome</name>
    <dbReference type="NCBI Taxonomy" id="449393"/>
    <lineage>
        <taxon>unclassified sequences</taxon>
        <taxon>metagenomes</taxon>
        <taxon>ecological metagenomes</taxon>
    </lineage>
</organism>
<dbReference type="SUPFAM" id="SSF51230">
    <property type="entry name" value="Single hybrid motif"/>
    <property type="match status" value="1"/>
</dbReference>
<dbReference type="Pfam" id="PF00364">
    <property type="entry name" value="Biotin_lipoyl"/>
    <property type="match status" value="1"/>
</dbReference>
<evidence type="ECO:0000313" key="3">
    <source>
        <dbReference type="EMBL" id="CAB4760278.1"/>
    </source>
</evidence>
<dbReference type="InterPro" id="IPR001882">
    <property type="entry name" value="Biotin_BS"/>
</dbReference>
<dbReference type="PROSITE" id="PS00188">
    <property type="entry name" value="BIOTIN"/>
    <property type="match status" value="1"/>
</dbReference>
<dbReference type="PROSITE" id="PS50968">
    <property type="entry name" value="BIOTINYL_LIPOYL"/>
    <property type="match status" value="1"/>
</dbReference>
<reference evidence="3" key="1">
    <citation type="submission" date="2020-05" db="EMBL/GenBank/DDBJ databases">
        <authorList>
            <person name="Chiriac C."/>
            <person name="Salcher M."/>
            <person name="Ghai R."/>
            <person name="Kavagutti S V."/>
        </authorList>
    </citation>
    <scope>NUCLEOTIDE SEQUENCE</scope>
</reference>
<gene>
    <name evidence="3" type="ORF">UFOPK2852_00742</name>
</gene>
<dbReference type="InterPro" id="IPR000089">
    <property type="entry name" value="Biotin_lipoyl"/>
</dbReference>
<dbReference type="InterPro" id="IPR050709">
    <property type="entry name" value="Biotin_Carboxyl_Carrier/Decarb"/>
</dbReference>
<dbReference type="EMBL" id="CAEZZJ010000084">
    <property type="protein sequence ID" value="CAB4760278.1"/>
    <property type="molecule type" value="Genomic_DNA"/>
</dbReference>
<dbReference type="InterPro" id="IPR011053">
    <property type="entry name" value="Single_hybrid_motif"/>
</dbReference>
<proteinExistence type="predicted"/>
<keyword evidence="1" id="KW-0092">Biotin</keyword>
<accession>A0A6J6UMP9</accession>
<evidence type="ECO:0000256" key="1">
    <source>
        <dbReference type="ARBA" id="ARBA00023267"/>
    </source>
</evidence>
<dbReference type="Gene3D" id="2.40.50.100">
    <property type="match status" value="1"/>
</dbReference>
<dbReference type="PANTHER" id="PTHR45266:SF3">
    <property type="entry name" value="OXALOACETATE DECARBOXYLASE ALPHA CHAIN"/>
    <property type="match status" value="1"/>
</dbReference>
<dbReference type="PANTHER" id="PTHR45266">
    <property type="entry name" value="OXALOACETATE DECARBOXYLASE ALPHA CHAIN"/>
    <property type="match status" value="1"/>
</dbReference>
<sequence>MQGTVVKIVKSNGDRVEVGELIVVLEAMKMEQPLIAHKAGTIAKMHVNVGQTVASGATLCLIED</sequence>
<protein>
    <submittedName>
        <fullName evidence="3">Unannotated protein</fullName>
    </submittedName>
</protein>